<evidence type="ECO:0000313" key="1">
    <source>
        <dbReference type="EMBL" id="KAK4825365.1"/>
    </source>
</evidence>
<sequence length="174" mass="20040">MRLEKWATKNLMKFNKECKVLHLGKNNPIHQCILGATQLESSMAEKDLGVLLDTKLHMSQGCALAAKKGNGILCFIRQSIASRSREVILPLYSSLVRPHLEYCVQFWTPQYERHGHTGILERVQRRDTRTIKGLEHLTYEERLRELGLFSLKKRRLGGDLINVHKYLKGGCKED</sequence>
<organism evidence="1 2">
    <name type="scientific">Mycteria americana</name>
    <name type="common">Wood stork</name>
    <dbReference type="NCBI Taxonomy" id="33587"/>
    <lineage>
        <taxon>Eukaryota</taxon>
        <taxon>Metazoa</taxon>
        <taxon>Chordata</taxon>
        <taxon>Craniata</taxon>
        <taxon>Vertebrata</taxon>
        <taxon>Euteleostomi</taxon>
        <taxon>Archelosauria</taxon>
        <taxon>Archosauria</taxon>
        <taxon>Dinosauria</taxon>
        <taxon>Saurischia</taxon>
        <taxon>Theropoda</taxon>
        <taxon>Coelurosauria</taxon>
        <taxon>Aves</taxon>
        <taxon>Neognathae</taxon>
        <taxon>Neoaves</taxon>
        <taxon>Aequornithes</taxon>
        <taxon>Ciconiiformes</taxon>
        <taxon>Ciconiidae</taxon>
        <taxon>Mycteria</taxon>
    </lineage>
</organism>
<name>A0AAN7S1X8_MYCAM</name>
<dbReference type="EMBL" id="JAUNZN010000003">
    <property type="protein sequence ID" value="KAK4825365.1"/>
    <property type="molecule type" value="Genomic_DNA"/>
</dbReference>
<dbReference type="PANTHER" id="PTHR33332">
    <property type="entry name" value="REVERSE TRANSCRIPTASE DOMAIN-CONTAINING PROTEIN"/>
    <property type="match status" value="1"/>
</dbReference>
<protein>
    <recommendedName>
        <fullName evidence="3">Rna-directed dna polymerase from mobile element jockey-like</fullName>
    </recommendedName>
</protein>
<keyword evidence="2" id="KW-1185">Reference proteome</keyword>
<dbReference type="AlphaFoldDB" id="A0AAN7S1X8"/>
<evidence type="ECO:0008006" key="3">
    <source>
        <dbReference type="Google" id="ProtNLM"/>
    </source>
</evidence>
<comment type="caution">
    <text evidence="1">The sequence shown here is derived from an EMBL/GenBank/DDBJ whole genome shotgun (WGS) entry which is preliminary data.</text>
</comment>
<dbReference type="Proteomes" id="UP001333110">
    <property type="component" value="Unassembled WGS sequence"/>
</dbReference>
<evidence type="ECO:0000313" key="2">
    <source>
        <dbReference type="Proteomes" id="UP001333110"/>
    </source>
</evidence>
<proteinExistence type="predicted"/>
<reference evidence="1 2" key="1">
    <citation type="journal article" date="2023" name="J. Hered.">
        <title>Chromosome-level genome of the wood stork (Mycteria americana) provides insight into avian chromosome evolution.</title>
        <authorList>
            <person name="Flamio R. Jr."/>
            <person name="Ramstad K.M."/>
        </authorList>
    </citation>
    <scope>NUCLEOTIDE SEQUENCE [LARGE SCALE GENOMIC DNA]</scope>
    <source>
        <strain evidence="1">JAX WOST 10</strain>
    </source>
</reference>
<dbReference type="PRINTS" id="PR01345">
    <property type="entry name" value="CERVTRCPTASE"/>
</dbReference>
<accession>A0AAN7S1X8</accession>
<gene>
    <name evidence="1" type="ORF">QYF61_026884</name>
</gene>